<keyword evidence="3" id="KW-1185">Reference proteome</keyword>
<dbReference type="CDD" id="cd04301">
    <property type="entry name" value="NAT_SF"/>
    <property type="match status" value="1"/>
</dbReference>
<dbReference type="Proteomes" id="UP000002033">
    <property type="component" value="Chromosome"/>
</dbReference>
<dbReference type="Pfam" id="PF00583">
    <property type="entry name" value="Acetyltransf_1"/>
    <property type="match status" value="1"/>
</dbReference>
<dbReference type="RefSeq" id="WP_013217186.1">
    <property type="nucleotide sequence ID" value="NC_014313.1"/>
</dbReference>
<protein>
    <submittedName>
        <fullName evidence="2">GCN5-related N-acetyltransferase</fullName>
    </submittedName>
</protein>
<evidence type="ECO:0000259" key="1">
    <source>
        <dbReference type="PROSITE" id="PS51186"/>
    </source>
</evidence>
<evidence type="ECO:0000313" key="2">
    <source>
        <dbReference type="EMBL" id="ADJ25027.1"/>
    </source>
</evidence>
<dbReference type="eggNOG" id="COG1670">
    <property type="taxonomic scope" value="Bacteria"/>
</dbReference>
<reference evidence="3" key="1">
    <citation type="journal article" date="2011" name="J. Bacteriol.">
        <title>Genome sequences of eight morphologically diverse alphaproteobacteria.</title>
        <authorList>
            <consortium name="US DOE Joint Genome Institute"/>
            <person name="Brown P.J."/>
            <person name="Kysela D.T."/>
            <person name="Buechlein A."/>
            <person name="Hemmerich C."/>
            <person name="Brun Y.V."/>
        </authorList>
    </citation>
    <scope>NUCLEOTIDE SEQUENCE [LARGE SCALE GENOMIC DNA]</scope>
    <source>
        <strain evidence="3">ATCC 51888 / DSM 1869 / NCIB 11706 / TK 0415</strain>
    </source>
</reference>
<proteinExistence type="predicted"/>
<dbReference type="AlphaFoldDB" id="D8JWR9"/>
<dbReference type="InterPro" id="IPR016181">
    <property type="entry name" value="Acyl_CoA_acyltransferase"/>
</dbReference>
<sequence>MLDDAHVESDAHFGFIRRLLASESYLFRDHLQRLDGDARHRRFGHDVSDAFIATYAAHASDFGNVTFGYFVDGVVRGVAELRPGTLMREANAEVAFSVERAFANRGIATQLMGRVIRTARNRGYSHLTLVCMPSNAKMQAIARHYGADLKIEDGSIFADIVPNRADYRSLVADMIDEPMTYLHSALDMQARINGVKPF</sequence>
<dbReference type="STRING" id="582899.Hden_3233"/>
<dbReference type="SUPFAM" id="SSF55729">
    <property type="entry name" value="Acyl-CoA N-acyltransferases (Nat)"/>
    <property type="match status" value="1"/>
</dbReference>
<accession>D8JWR9</accession>
<name>D8JWR9_HYPDA</name>
<dbReference type="KEGG" id="hdn:Hden_3233"/>
<dbReference type="GO" id="GO:0016747">
    <property type="term" value="F:acyltransferase activity, transferring groups other than amino-acyl groups"/>
    <property type="evidence" value="ECO:0007669"/>
    <property type="project" value="InterPro"/>
</dbReference>
<dbReference type="OrthoDB" id="7843527at2"/>
<gene>
    <name evidence="2" type="ordered locus">Hden_3233</name>
</gene>
<dbReference type="Gene3D" id="3.40.630.30">
    <property type="match status" value="1"/>
</dbReference>
<dbReference type="EMBL" id="CP002083">
    <property type="protein sequence ID" value="ADJ25027.1"/>
    <property type="molecule type" value="Genomic_DNA"/>
</dbReference>
<dbReference type="HOGENOM" id="CLU_091349_1_0_5"/>
<dbReference type="PROSITE" id="PS51186">
    <property type="entry name" value="GNAT"/>
    <property type="match status" value="1"/>
</dbReference>
<dbReference type="InterPro" id="IPR000182">
    <property type="entry name" value="GNAT_dom"/>
</dbReference>
<keyword evidence="2" id="KW-0808">Transferase</keyword>
<feature type="domain" description="N-acetyltransferase" evidence="1">
    <location>
        <begin position="14"/>
        <end position="193"/>
    </location>
</feature>
<organism evidence="2 3">
    <name type="scientific">Hyphomicrobium denitrificans (strain ATCC 51888 / DSM 1869 / NCIMB 11706 / TK 0415)</name>
    <dbReference type="NCBI Taxonomy" id="582899"/>
    <lineage>
        <taxon>Bacteria</taxon>
        <taxon>Pseudomonadati</taxon>
        <taxon>Pseudomonadota</taxon>
        <taxon>Alphaproteobacteria</taxon>
        <taxon>Hyphomicrobiales</taxon>
        <taxon>Hyphomicrobiaceae</taxon>
        <taxon>Hyphomicrobium</taxon>
    </lineage>
</organism>
<evidence type="ECO:0000313" key="3">
    <source>
        <dbReference type="Proteomes" id="UP000002033"/>
    </source>
</evidence>